<evidence type="ECO:0000313" key="2">
    <source>
        <dbReference type="Proteomes" id="UP000321685"/>
    </source>
</evidence>
<dbReference type="InterPro" id="IPR036412">
    <property type="entry name" value="HAD-like_sf"/>
</dbReference>
<gene>
    <name evidence="1" type="ORF">PSU4_53090</name>
</gene>
<dbReference type="InterPro" id="IPR023198">
    <property type="entry name" value="PGP-like_dom2"/>
</dbReference>
<keyword evidence="2" id="KW-1185">Reference proteome</keyword>
<accession>A0A511DNH9</accession>
<dbReference type="PANTHER" id="PTHR43434:SF20">
    <property type="entry name" value="5'-NUCLEOTIDASE"/>
    <property type="match status" value="1"/>
</dbReference>
<evidence type="ECO:0008006" key="3">
    <source>
        <dbReference type="Google" id="ProtNLM"/>
    </source>
</evidence>
<dbReference type="Proteomes" id="UP000321685">
    <property type="component" value="Unassembled WGS sequence"/>
</dbReference>
<dbReference type="OrthoDB" id="9797743at2"/>
<dbReference type="InterPro" id="IPR041492">
    <property type="entry name" value="HAD_2"/>
</dbReference>
<organism evidence="1 2">
    <name type="scientific">Pseudonocardia sulfidoxydans NBRC 16205</name>
    <dbReference type="NCBI Taxonomy" id="1223511"/>
    <lineage>
        <taxon>Bacteria</taxon>
        <taxon>Bacillati</taxon>
        <taxon>Actinomycetota</taxon>
        <taxon>Actinomycetes</taxon>
        <taxon>Pseudonocardiales</taxon>
        <taxon>Pseudonocardiaceae</taxon>
        <taxon>Pseudonocardia</taxon>
    </lineage>
</organism>
<dbReference type="SFLD" id="SFLDS00003">
    <property type="entry name" value="Haloacid_Dehalogenase"/>
    <property type="match status" value="1"/>
</dbReference>
<dbReference type="PANTHER" id="PTHR43434">
    <property type="entry name" value="PHOSPHOGLYCOLATE PHOSPHATASE"/>
    <property type="match status" value="1"/>
</dbReference>
<name>A0A511DNH9_9PSEU</name>
<dbReference type="Gene3D" id="1.10.150.240">
    <property type="entry name" value="Putative phosphatase, domain 2"/>
    <property type="match status" value="1"/>
</dbReference>
<dbReference type="Pfam" id="PF13419">
    <property type="entry name" value="HAD_2"/>
    <property type="match status" value="1"/>
</dbReference>
<dbReference type="SFLD" id="SFLDG01129">
    <property type="entry name" value="C1.5:_HAD__Beta-PGM__Phosphata"/>
    <property type="match status" value="1"/>
</dbReference>
<comment type="caution">
    <text evidence="1">The sequence shown here is derived from an EMBL/GenBank/DDBJ whole genome shotgun (WGS) entry which is preliminary data.</text>
</comment>
<sequence length="218" mass="22676">MERVTTRHDTVLLDLDGTLVDSASGILGSLAAAFAEMGVEPAPGAVGRHVLGPPLYTTLPGIVGDERADEALVVYRRHYAARGLYDCKPYAGIDALLRELSDAGVRLALATSKSEVYAERILDHQGWTDLFTTIVGDTLDAGRPTKADVVAEVLRRLGPGAAEQAVMVGDRRNDVAGSAAHGIACLGAGWGYADPGELEEAGAAAVLGSVEDLAAALR</sequence>
<protein>
    <recommendedName>
        <fullName evidence="3">5'-nucleotidase</fullName>
    </recommendedName>
</protein>
<reference evidence="1 2" key="1">
    <citation type="submission" date="2019-07" db="EMBL/GenBank/DDBJ databases">
        <title>Whole genome shotgun sequence of Pseudonocardia sulfidoxydans NBRC 16205.</title>
        <authorList>
            <person name="Hosoyama A."/>
            <person name="Uohara A."/>
            <person name="Ohji S."/>
            <person name="Ichikawa N."/>
        </authorList>
    </citation>
    <scope>NUCLEOTIDE SEQUENCE [LARGE SCALE GENOMIC DNA]</scope>
    <source>
        <strain evidence="1 2">NBRC 16205</strain>
    </source>
</reference>
<dbReference type="RefSeq" id="WP_147114205.1">
    <property type="nucleotide sequence ID" value="NZ_BJVJ01000086.1"/>
</dbReference>
<proteinExistence type="predicted"/>
<dbReference type="GO" id="GO:0005829">
    <property type="term" value="C:cytosol"/>
    <property type="evidence" value="ECO:0007669"/>
    <property type="project" value="TreeGrafter"/>
</dbReference>
<dbReference type="EMBL" id="BJVJ01000086">
    <property type="protein sequence ID" value="GEL26355.1"/>
    <property type="molecule type" value="Genomic_DNA"/>
</dbReference>
<dbReference type="InterPro" id="IPR023214">
    <property type="entry name" value="HAD_sf"/>
</dbReference>
<dbReference type="AlphaFoldDB" id="A0A511DNH9"/>
<dbReference type="SUPFAM" id="SSF56784">
    <property type="entry name" value="HAD-like"/>
    <property type="match status" value="1"/>
</dbReference>
<dbReference type="Gene3D" id="3.40.50.1000">
    <property type="entry name" value="HAD superfamily/HAD-like"/>
    <property type="match status" value="1"/>
</dbReference>
<evidence type="ECO:0000313" key="1">
    <source>
        <dbReference type="EMBL" id="GEL26355.1"/>
    </source>
</evidence>
<dbReference type="InterPro" id="IPR050155">
    <property type="entry name" value="HAD-like_hydrolase_sf"/>
</dbReference>
<dbReference type="GO" id="GO:0004713">
    <property type="term" value="F:protein tyrosine kinase activity"/>
    <property type="evidence" value="ECO:0007669"/>
    <property type="project" value="TreeGrafter"/>
</dbReference>